<dbReference type="SMART" id="SM00471">
    <property type="entry name" value="HDc"/>
    <property type="match status" value="1"/>
</dbReference>
<dbReference type="InterPro" id="IPR003607">
    <property type="entry name" value="HD/PDEase_dom"/>
</dbReference>
<evidence type="ECO:0000313" key="2">
    <source>
        <dbReference type="EMBL" id="MDQ0164399.1"/>
    </source>
</evidence>
<evidence type="ECO:0000259" key="1">
    <source>
        <dbReference type="PROSITE" id="PS51832"/>
    </source>
</evidence>
<gene>
    <name evidence="2" type="ORF">J2S11_000298</name>
</gene>
<feature type="domain" description="HD-GYP" evidence="1">
    <location>
        <begin position="98"/>
        <end position="294"/>
    </location>
</feature>
<reference evidence="2 3" key="1">
    <citation type="submission" date="2023-07" db="EMBL/GenBank/DDBJ databases">
        <title>Genomic Encyclopedia of Type Strains, Phase IV (KMG-IV): sequencing the most valuable type-strain genomes for metagenomic binning, comparative biology and taxonomic classification.</title>
        <authorList>
            <person name="Goeker M."/>
        </authorList>
    </citation>
    <scope>NUCLEOTIDE SEQUENCE [LARGE SCALE GENOMIC DNA]</scope>
    <source>
        <strain evidence="2 3">DSM 12751</strain>
    </source>
</reference>
<dbReference type="PROSITE" id="PS51832">
    <property type="entry name" value="HD_GYP"/>
    <property type="match status" value="1"/>
</dbReference>
<dbReference type="CDD" id="cd00077">
    <property type="entry name" value="HDc"/>
    <property type="match status" value="1"/>
</dbReference>
<organism evidence="2 3">
    <name type="scientific">Caldalkalibacillus horti</name>
    <dbReference type="NCBI Taxonomy" id="77523"/>
    <lineage>
        <taxon>Bacteria</taxon>
        <taxon>Bacillati</taxon>
        <taxon>Bacillota</taxon>
        <taxon>Bacilli</taxon>
        <taxon>Bacillales</taxon>
        <taxon>Bacillaceae</taxon>
        <taxon>Caldalkalibacillus</taxon>
    </lineage>
</organism>
<accession>A0ABT9VTU1</accession>
<proteinExistence type="predicted"/>
<dbReference type="PANTHER" id="PTHR43155">
    <property type="entry name" value="CYCLIC DI-GMP PHOSPHODIESTERASE PA4108-RELATED"/>
    <property type="match status" value="1"/>
</dbReference>
<dbReference type="PANTHER" id="PTHR43155:SF2">
    <property type="entry name" value="CYCLIC DI-GMP PHOSPHODIESTERASE PA4108"/>
    <property type="match status" value="1"/>
</dbReference>
<protein>
    <submittedName>
        <fullName evidence="2">HD-GYP domain-containing protein (C-di-GMP phosphodiesterase class II)</fullName>
    </submittedName>
</protein>
<dbReference type="EMBL" id="JAUSTY010000001">
    <property type="protein sequence ID" value="MDQ0164399.1"/>
    <property type="molecule type" value="Genomic_DNA"/>
</dbReference>
<name>A0ABT9VTU1_9BACI</name>
<dbReference type="SUPFAM" id="SSF109604">
    <property type="entry name" value="HD-domain/PDEase-like"/>
    <property type="match status" value="1"/>
</dbReference>
<dbReference type="RefSeq" id="WP_307389939.1">
    <property type="nucleotide sequence ID" value="NZ_BAAADK010000009.1"/>
</dbReference>
<evidence type="ECO:0000313" key="3">
    <source>
        <dbReference type="Proteomes" id="UP001235840"/>
    </source>
</evidence>
<comment type="caution">
    <text evidence="2">The sequence shown here is derived from an EMBL/GenBank/DDBJ whole genome shotgun (WGS) entry which is preliminary data.</text>
</comment>
<keyword evidence="3" id="KW-1185">Reference proteome</keyword>
<sequence length="336" mass="38592">MVSNQKYIGTKLKKDIISSHGTLLLSTDTILTEEMLEHLSSLNYVLADEDIDVVSDYYEEKTYIRDASEDIKLIFDQIRYKRSIPLRDIQIGVIPSIQKAVETQHVSTLLRELHSINEHTYRHTIGVGVLSTLIGKWIRLPQKDLAHLTMAATLHDIGKSKIPDEILNKPGRLTNDEYELVKKHTIFGYELIKNTVGATHRMALTALQHHEREDGGGYPFRLKSNKIDFFSKVVAVADIFHAMSSERADREAIPFYQVIDQMSEDKFGKLEPRIVKIFIEKMMEMMVNHEVRLNDNRVGKIILINSSDPVRPLINVEGEFLDLRYHSDIKIEKISV</sequence>
<dbReference type="Gene3D" id="1.10.3210.10">
    <property type="entry name" value="Hypothetical protein af1432"/>
    <property type="match status" value="1"/>
</dbReference>
<dbReference type="Proteomes" id="UP001235840">
    <property type="component" value="Unassembled WGS sequence"/>
</dbReference>
<dbReference type="InterPro" id="IPR037522">
    <property type="entry name" value="HD_GYP_dom"/>
</dbReference>
<dbReference type="Pfam" id="PF13487">
    <property type="entry name" value="HD_5"/>
    <property type="match status" value="1"/>
</dbReference>